<proteinExistence type="predicted"/>
<gene>
    <name evidence="2" type="ORF">DY000_02022835</name>
</gene>
<evidence type="ECO:0000313" key="3">
    <source>
        <dbReference type="Proteomes" id="UP000266723"/>
    </source>
</evidence>
<comment type="caution">
    <text evidence="2">The sequence shown here is derived from an EMBL/GenBank/DDBJ whole genome shotgun (WGS) entry which is preliminary data.</text>
</comment>
<accession>A0ABQ7EAB0</accession>
<name>A0ABQ7EAB0_BRACR</name>
<sequence length="95" mass="10805">MSINKVPIFDRILETALSVFVQNLILSYLVDGSPQSYEEKGASSSSREEKDWRKRKREIEELTSNLVSEMESPRLPSESMNPVIGEEAAVRKHLP</sequence>
<keyword evidence="3" id="KW-1185">Reference proteome</keyword>
<evidence type="ECO:0008006" key="4">
    <source>
        <dbReference type="Google" id="ProtNLM"/>
    </source>
</evidence>
<feature type="compositionally biased region" description="Basic and acidic residues" evidence="1">
    <location>
        <begin position="37"/>
        <end position="60"/>
    </location>
</feature>
<organism evidence="2 3">
    <name type="scientific">Brassica cretica</name>
    <name type="common">Mustard</name>
    <dbReference type="NCBI Taxonomy" id="69181"/>
    <lineage>
        <taxon>Eukaryota</taxon>
        <taxon>Viridiplantae</taxon>
        <taxon>Streptophyta</taxon>
        <taxon>Embryophyta</taxon>
        <taxon>Tracheophyta</taxon>
        <taxon>Spermatophyta</taxon>
        <taxon>Magnoliopsida</taxon>
        <taxon>eudicotyledons</taxon>
        <taxon>Gunneridae</taxon>
        <taxon>Pentapetalae</taxon>
        <taxon>rosids</taxon>
        <taxon>malvids</taxon>
        <taxon>Brassicales</taxon>
        <taxon>Brassicaceae</taxon>
        <taxon>Brassiceae</taxon>
        <taxon>Brassica</taxon>
    </lineage>
</organism>
<protein>
    <recommendedName>
        <fullName evidence="4">PXA domain-containing protein</fullName>
    </recommendedName>
</protein>
<evidence type="ECO:0000313" key="2">
    <source>
        <dbReference type="EMBL" id="KAF3593570.1"/>
    </source>
</evidence>
<dbReference type="EMBL" id="QGKV02000299">
    <property type="protein sequence ID" value="KAF3593570.1"/>
    <property type="molecule type" value="Genomic_DNA"/>
</dbReference>
<dbReference type="Proteomes" id="UP000266723">
    <property type="component" value="Unassembled WGS sequence"/>
</dbReference>
<reference evidence="2 3" key="1">
    <citation type="journal article" date="2020" name="BMC Genomics">
        <title>Intraspecific diversification of the crop wild relative Brassica cretica Lam. using demographic model selection.</title>
        <authorList>
            <person name="Kioukis A."/>
            <person name="Michalopoulou V.A."/>
            <person name="Briers L."/>
            <person name="Pirintsos S."/>
            <person name="Studholme D.J."/>
            <person name="Pavlidis P."/>
            <person name="Sarris P.F."/>
        </authorList>
    </citation>
    <scope>NUCLEOTIDE SEQUENCE [LARGE SCALE GENOMIC DNA]</scope>
    <source>
        <strain evidence="3">cv. PFS-1207/04</strain>
    </source>
</reference>
<feature type="region of interest" description="Disordered" evidence="1">
    <location>
        <begin position="34"/>
        <end position="95"/>
    </location>
</feature>
<evidence type="ECO:0000256" key="1">
    <source>
        <dbReference type="SAM" id="MobiDB-lite"/>
    </source>
</evidence>